<reference evidence="2" key="1">
    <citation type="submission" date="2018-07" db="EMBL/GenBank/DDBJ databases">
        <title>Comparative genomics of catfishes provides insights into carnivory and benthic adaptation.</title>
        <authorList>
            <person name="Zhang Y."/>
            <person name="Wang D."/>
            <person name="Peng Z."/>
            <person name="Zheng S."/>
            <person name="Shao F."/>
            <person name="Tao W."/>
        </authorList>
    </citation>
    <scope>NUCLEOTIDE SEQUENCE</scope>
    <source>
        <strain evidence="2">Chongqing</strain>
    </source>
</reference>
<dbReference type="EMBL" id="MU529006">
    <property type="protein sequence ID" value="KAI5630166.1"/>
    <property type="molecule type" value="Genomic_DNA"/>
</dbReference>
<organism evidence="2 3">
    <name type="scientific">Silurus asotus</name>
    <name type="common">Amur catfish</name>
    <name type="synonym">Parasilurus asotus</name>
    <dbReference type="NCBI Taxonomy" id="30991"/>
    <lineage>
        <taxon>Eukaryota</taxon>
        <taxon>Metazoa</taxon>
        <taxon>Chordata</taxon>
        <taxon>Craniata</taxon>
        <taxon>Vertebrata</taxon>
        <taxon>Euteleostomi</taxon>
        <taxon>Actinopterygii</taxon>
        <taxon>Neopterygii</taxon>
        <taxon>Teleostei</taxon>
        <taxon>Ostariophysi</taxon>
        <taxon>Siluriformes</taxon>
        <taxon>Siluridae</taxon>
        <taxon>Silurus</taxon>
    </lineage>
</organism>
<accession>A0AAD5B7L5</accession>
<gene>
    <name evidence="2" type="ORF">C0J50_12615</name>
</gene>
<feature type="region of interest" description="Disordered" evidence="1">
    <location>
        <begin position="33"/>
        <end position="79"/>
    </location>
</feature>
<evidence type="ECO:0000256" key="1">
    <source>
        <dbReference type="SAM" id="MobiDB-lite"/>
    </source>
</evidence>
<dbReference type="Proteomes" id="UP001205998">
    <property type="component" value="Unassembled WGS sequence"/>
</dbReference>
<sequence length="79" mass="9020">MLDWWIIEGLEITSESCSVCSSVSIRVDLHTPQACSSRDSTTHTHTRPQREKENRDLSGTWVAGKRPEIPTSHQYHITE</sequence>
<evidence type="ECO:0000313" key="3">
    <source>
        <dbReference type="Proteomes" id="UP001205998"/>
    </source>
</evidence>
<protein>
    <submittedName>
        <fullName evidence="2">Uncharacterized protein</fullName>
    </submittedName>
</protein>
<evidence type="ECO:0000313" key="2">
    <source>
        <dbReference type="EMBL" id="KAI5630166.1"/>
    </source>
</evidence>
<keyword evidence="3" id="KW-1185">Reference proteome</keyword>
<name>A0AAD5B7L5_SILAS</name>
<proteinExistence type="predicted"/>
<dbReference type="AlphaFoldDB" id="A0AAD5B7L5"/>
<comment type="caution">
    <text evidence="2">The sequence shown here is derived from an EMBL/GenBank/DDBJ whole genome shotgun (WGS) entry which is preliminary data.</text>
</comment>